<dbReference type="Proteomes" id="UP001064896">
    <property type="component" value="Chromosome"/>
</dbReference>
<accession>A0ABM7LER5</accession>
<evidence type="ECO:0000259" key="1">
    <source>
        <dbReference type="Pfam" id="PF05076"/>
    </source>
</evidence>
<gene>
    <name evidence="2" type="ORF">PSm6_45110</name>
</gene>
<reference evidence="2" key="1">
    <citation type="submission" date="2020-05" db="EMBL/GenBank/DDBJ databases">
        <title>Complete genome sequence of Pseudomonas sp. Sm006.</title>
        <authorList>
            <person name="Takeuchi K."/>
            <person name="Someya N."/>
        </authorList>
    </citation>
    <scope>NUCLEOTIDE SEQUENCE</scope>
    <source>
        <strain evidence="2">Sm006</strain>
    </source>
</reference>
<sequence>MTEAEAAKQVALEASSERLELHWQSIGTAERDVLAYLISPSFTGGPYWPSTRQAYRVVRRAGSILLATDGLSSPFDDGDEPVNGFEMELFIDTPDIPEHARGALGEVDLLKQSWAFELLENVAKTVANAGGITAQLQQHGALSLELPGVSQSHHLGEQLPPAFVTDDDCIGVLLGGPEPDFATHLEDMPLSPVTLVPVVLITASELDYVRAGGYDARQDLLQRLKTAGVGHRSALGRDSVV</sequence>
<dbReference type="Pfam" id="PF05076">
    <property type="entry name" value="SUFU"/>
    <property type="match status" value="1"/>
</dbReference>
<name>A0ABM7LER5_9PSED</name>
<evidence type="ECO:0000313" key="3">
    <source>
        <dbReference type="Proteomes" id="UP001064896"/>
    </source>
</evidence>
<dbReference type="EMBL" id="AP023081">
    <property type="protein sequence ID" value="BCD88104.1"/>
    <property type="molecule type" value="Genomic_DNA"/>
</dbReference>
<organism evidence="2 3">
    <name type="scientific">Pseudomonas solani</name>
    <dbReference type="NCBI Taxonomy" id="2731552"/>
    <lineage>
        <taxon>Bacteria</taxon>
        <taxon>Pseudomonadati</taxon>
        <taxon>Pseudomonadota</taxon>
        <taxon>Gammaproteobacteria</taxon>
        <taxon>Pseudomonadales</taxon>
        <taxon>Pseudomonadaceae</taxon>
        <taxon>Pseudomonas</taxon>
    </lineage>
</organism>
<feature type="domain" description="Suppressor of fused-like" evidence="1">
    <location>
        <begin position="66"/>
        <end position="222"/>
    </location>
</feature>
<proteinExistence type="predicted"/>
<keyword evidence="3" id="KW-1185">Reference proteome</keyword>
<evidence type="ECO:0000313" key="2">
    <source>
        <dbReference type="EMBL" id="BCD88104.1"/>
    </source>
</evidence>
<dbReference type="InterPro" id="IPR020941">
    <property type="entry name" value="SUFU-like_domain"/>
</dbReference>
<protein>
    <recommendedName>
        <fullName evidence="1">Suppressor of fused-like domain-containing protein</fullName>
    </recommendedName>
</protein>